<sequence length="138" mass="16081">MPAMVFLVCKQMQECFYYDSFKMDVAIIDSIIQEQTNTDYNEGMREENYEVVKVHLTDIISKIGLDQILEIWQLVISCGTKTHYVILLVDGSHRCICHGFISDKQAILESEKEGQLEEQRVVLRFKTSILENDDIYNH</sequence>
<dbReference type="EMBL" id="KI280374">
    <property type="protein sequence ID" value="ESA17220.1"/>
    <property type="molecule type" value="Genomic_DNA"/>
</dbReference>
<gene>
    <name evidence="1" type="ORF">GLOINDRAFT_94044</name>
</gene>
<reference evidence="1" key="1">
    <citation type="submission" date="2013-07" db="EMBL/GenBank/DDBJ databases">
        <title>The genome of an arbuscular mycorrhizal fungus provides insights into the evolution of the oldest plant symbiosis.</title>
        <authorList>
            <consortium name="DOE Joint Genome Institute"/>
            <person name="Tisserant E."/>
            <person name="Malbreil M."/>
            <person name="Kuo A."/>
            <person name="Kohler A."/>
            <person name="Symeonidi A."/>
            <person name="Balestrini R."/>
            <person name="Charron P."/>
            <person name="Duensing N."/>
            <person name="Frei-dit-Frey N."/>
            <person name="Gianinazzi-Pearson V."/>
            <person name="Gilbert B."/>
            <person name="Handa Y."/>
            <person name="Hijri M."/>
            <person name="Kaul R."/>
            <person name="Kawaguchi M."/>
            <person name="Krajinski F."/>
            <person name="Lammers P."/>
            <person name="Lapierre D."/>
            <person name="Masclaux F.G."/>
            <person name="Murat C."/>
            <person name="Morin E."/>
            <person name="Ndikumana S."/>
            <person name="Pagni M."/>
            <person name="Petitpierre D."/>
            <person name="Requena N."/>
            <person name="Rosikiewicz P."/>
            <person name="Riley R."/>
            <person name="Saito K."/>
            <person name="San Clemente H."/>
            <person name="Shapiro H."/>
            <person name="van Tuinen D."/>
            <person name="Becard G."/>
            <person name="Bonfante P."/>
            <person name="Paszkowski U."/>
            <person name="Shachar-Hill Y."/>
            <person name="Young J.P."/>
            <person name="Sanders I.R."/>
            <person name="Henrissat B."/>
            <person name="Rensing S.A."/>
            <person name="Grigoriev I.V."/>
            <person name="Corradi N."/>
            <person name="Roux C."/>
            <person name="Martin F."/>
        </authorList>
    </citation>
    <scope>NUCLEOTIDE SEQUENCE</scope>
    <source>
        <strain evidence="1">DAOM 197198</strain>
    </source>
</reference>
<proteinExistence type="predicted"/>
<name>U9UA17_RHIID</name>
<protein>
    <submittedName>
        <fullName evidence="1">Uncharacterized protein</fullName>
    </submittedName>
</protein>
<dbReference type="HOGENOM" id="CLU_1856337_0_0_1"/>
<dbReference type="VEuPathDB" id="FungiDB:RhiirFUN_013379"/>
<dbReference type="AlphaFoldDB" id="U9UA17"/>
<accession>U9UA17</accession>
<evidence type="ECO:0000313" key="1">
    <source>
        <dbReference type="EMBL" id="ESA17220.1"/>
    </source>
</evidence>
<organism evidence="1">
    <name type="scientific">Rhizophagus irregularis (strain DAOM 181602 / DAOM 197198 / MUCL 43194)</name>
    <name type="common">Arbuscular mycorrhizal fungus</name>
    <name type="synonym">Glomus intraradices</name>
    <dbReference type="NCBI Taxonomy" id="747089"/>
    <lineage>
        <taxon>Eukaryota</taxon>
        <taxon>Fungi</taxon>
        <taxon>Fungi incertae sedis</taxon>
        <taxon>Mucoromycota</taxon>
        <taxon>Glomeromycotina</taxon>
        <taxon>Glomeromycetes</taxon>
        <taxon>Glomerales</taxon>
        <taxon>Glomeraceae</taxon>
        <taxon>Rhizophagus</taxon>
    </lineage>
</organism>